<sequence length="92" mass="10886">MLSSYFKQLYEDLKKEKKKRSTSYPTYNQNLNSYQPYPAPTDSYQPYSNDSYQSYTMKNLTYTTYGMPFFMDPESFLPSDTIQMTTLVSNTE</sequence>
<feature type="compositionally biased region" description="Polar residues" evidence="1">
    <location>
        <begin position="22"/>
        <end position="35"/>
    </location>
</feature>
<comment type="caution">
    <text evidence="2">The sequence shown here is derived from an EMBL/GenBank/DDBJ whole genome shotgun (WGS) entry which is preliminary data.</text>
</comment>
<dbReference type="Proteomes" id="UP000789508">
    <property type="component" value="Unassembled WGS sequence"/>
</dbReference>
<evidence type="ECO:0000313" key="3">
    <source>
        <dbReference type="Proteomes" id="UP000789508"/>
    </source>
</evidence>
<reference evidence="2" key="1">
    <citation type="submission" date="2021-06" db="EMBL/GenBank/DDBJ databases">
        <authorList>
            <person name="Kallberg Y."/>
            <person name="Tangrot J."/>
            <person name="Rosling A."/>
        </authorList>
    </citation>
    <scope>NUCLEOTIDE SEQUENCE</scope>
    <source>
        <strain evidence="2">FL130A</strain>
    </source>
</reference>
<proteinExistence type="predicted"/>
<dbReference type="EMBL" id="CAJVPS010000039">
    <property type="protein sequence ID" value="CAG8444275.1"/>
    <property type="molecule type" value="Genomic_DNA"/>
</dbReference>
<name>A0A9N8YSU9_9GLOM</name>
<evidence type="ECO:0000313" key="2">
    <source>
        <dbReference type="EMBL" id="CAG8444275.1"/>
    </source>
</evidence>
<organism evidence="2 3">
    <name type="scientific">Ambispora leptoticha</name>
    <dbReference type="NCBI Taxonomy" id="144679"/>
    <lineage>
        <taxon>Eukaryota</taxon>
        <taxon>Fungi</taxon>
        <taxon>Fungi incertae sedis</taxon>
        <taxon>Mucoromycota</taxon>
        <taxon>Glomeromycotina</taxon>
        <taxon>Glomeromycetes</taxon>
        <taxon>Archaeosporales</taxon>
        <taxon>Ambisporaceae</taxon>
        <taxon>Ambispora</taxon>
    </lineage>
</organism>
<evidence type="ECO:0000256" key="1">
    <source>
        <dbReference type="SAM" id="MobiDB-lite"/>
    </source>
</evidence>
<gene>
    <name evidence="2" type="ORF">ALEPTO_LOCUS561</name>
</gene>
<keyword evidence="3" id="KW-1185">Reference proteome</keyword>
<protein>
    <submittedName>
        <fullName evidence="2">3608_t:CDS:1</fullName>
    </submittedName>
</protein>
<accession>A0A9N8YSU9</accession>
<dbReference type="AlphaFoldDB" id="A0A9N8YSU9"/>
<feature type="region of interest" description="Disordered" evidence="1">
    <location>
        <begin position="15"/>
        <end position="45"/>
    </location>
</feature>